<dbReference type="EMBL" id="CP159872">
    <property type="protein sequence ID" value="XCM77730.1"/>
    <property type="molecule type" value="Genomic_DNA"/>
</dbReference>
<evidence type="ECO:0000313" key="3">
    <source>
        <dbReference type="EMBL" id="XCM77730.1"/>
    </source>
</evidence>
<evidence type="ECO:0008006" key="4">
    <source>
        <dbReference type="Google" id="ProtNLM"/>
    </source>
</evidence>
<reference evidence="3" key="1">
    <citation type="submission" date="2024-06" db="EMBL/GenBank/DDBJ databases">
        <title>The genome sequences of Kitasatospora sp. strain HUAS MG31.</title>
        <authorList>
            <person name="Mo P."/>
        </authorList>
    </citation>
    <scope>NUCLEOTIDE SEQUENCE</scope>
    <source>
        <strain evidence="3">HUAS MG31</strain>
    </source>
</reference>
<feature type="compositionally biased region" description="Low complexity" evidence="1">
    <location>
        <begin position="24"/>
        <end position="44"/>
    </location>
</feature>
<feature type="chain" id="PRO_5043594098" description="Secreted protein" evidence="2">
    <location>
        <begin position="26"/>
        <end position="209"/>
    </location>
</feature>
<sequence length="209" mass="21888">MIRKTALAMAAFTLLAVPMAGTASAATTSPLPSPAASAGPVPGAEPQGSVVQHWGFDGTKEWHSELLDATTARNNDPAAFAPAPTTSETPGAVAQGPWTCSTWARPTVKASGGLSSSSHSICSGDFLYHYTRGQFLRSSWSGPRPYTGWTNGPSQYSPHQVDDVLWYIGCPGGGTYNYNLQVQSHLVDTRGDHGGPYEVGAYVRAACGT</sequence>
<accession>A0AAU8JPG8</accession>
<organism evidence="3">
    <name type="scientific">Kitasatospora camelliae</name>
    <dbReference type="NCBI Taxonomy" id="3156397"/>
    <lineage>
        <taxon>Bacteria</taxon>
        <taxon>Bacillati</taxon>
        <taxon>Actinomycetota</taxon>
        <taxon>Actinomycetes</taxon>
        <taxon>Kitasatosporales</taxon>
        <taxon>Streptomycetaceae</taxon>
        <taxon>Kitasatospora</taxon>
    </lineage>
</organism>
<protein>
    <recommendedName>
        <fullName evidence="4">Secreted protein</fullName>
    </recommendedName>
</protein>
<proteinExistence type="predicted"/>
<feature type="signal peptide" evidence="2">
    <location>
        <begin position="1"/>
        <end position="25"/>
    </location>
</feature>
<feature type="region of interest" description="Disordered" evidence="1">
    <location>
        <begin position="24"/>
        <end position="48"/>
    </location>
</feature>
<name>A0AAU8JPG8_9ACTN</name>
<dbReference type="RefSeq" id="WP_354637425.1">
    <property type="nucleotide sequence ID" value="NZ_CP159872.1"/>
</dbReference>
<evidence type="ECO:0000256" key="1">
    <source>
        <dbReference type="SAM" id="MobiDB-lite"/>
    </source>
</evidence>
<dbReference type="KEGG" id="kcm:ABWK59_01640"/>
<gene>
    <name evidence="3" type="ORF">ABWK59_01640</name>
</gene>
<keyword evidence="2" id="KW-0732">Signal</keyword>
<dbReference type="AlphaFoldDB" id="A0AAU8JPG8"/>
<evidence type="ECO:0000256" key="2">
    <source>
        <dbReference type="SAM" id="SignalP"/>
    </source>
</evidence>